<proteinExistence type="predicted"/>
<organism evidence="1 2">
    <name type="scientific">Lecanicillium saksenae</name>
    <dbReference type="NCBI Taxonomy" id="468837"/>
    <lineage>
        <taxon>Eukaryota</taxon>
        <taxon>Fungi</taxon>
        <taxon>Dikarya</taxon>
        <taxon>Ascomycota</taxon>
        <taxon>Pezizomycotina</taxon>
        <taxon>Sordariomycetes</taxon>
        <taxon>Hypocreomycetidae</taxon>
        <taxon>Hypocreales</taxon>
        <taxon>Cordycipitaceae</taxon>
        <taxon>Lecanicillium</taxon>
    </lineage>
</organism>
<comment type="caution">
    <text evidence="1">The sequence shown here is derived from an EMBL/GenBank/DDBJ whole genome shotgun (WGS) entry which is preliminary data.</text>
</comment>
<accession>A0ACC1QBI8</accession>
<gene>
    <name evidence="1" type="ORF">NLG97_g11209</name>
</gene>
<protein>
    <submittedName>
        <fullName evidence="1">Uncharacterized protein</fullName>
    </submittedName>
</protein>
<evidence type="ECO:0000313" key="1">
    <source>
        <dbReference type="EMBL" id="KAJ3472186.1"/>
    </source>
</evidence>
<keyword evidence="2" id="KW-1185">Reference proteome</keyword>
<evidence type="ECO:0000313" key="2">
    <source>
        <dbReference type="Proteomes" id="UP001148737"/>
    </source>
</evidence>
<reference evidence="1" key="1">
    <citation type="submission" date="2022-07" db="EMBL/GenBank/DDBJ databases">
        <title>Genome Sequence of Lecanicillium saksenae.</title>
        <authorList>
            <person name="Buettner E."/>
        </authorList>
    </citation>
    <scope>NUCLEOTIDE SEQUENCE</scope>
    <source>
        <strain evidence="1">VT-O1</strain>
    </source>
</reference>
<sequence>MTSGKEQIELLSLPVELRLLIILEVLKSRRKEPALTKKLIDGRVQLRNRFDATRPEMTNIYVQRHKNRYLHGNGLLATCRRLRQETLLLIDTQIKTGRVKMPFVLDVMFVKDVGIIPTWLSFPYTPTTGRIRKLAVNVRIVRPGTHVVPADWIEAARYNRPRRCGTCWWSCSCTR</sequence>
<dbReference type="EMBL" id="JANAKD010003381">
    <property type="protein sequence ID" value="KAJ3472186.1"/>
    <property type="molecule type" value="Genomic_DNA"/>
</dbReference>
<name>A0ACC1QBI8_9HYPO</name>
<dbReference type="Proteomes" id="UP001148737">
    <property type="component" value="Unassembled WGS sequence"/>
</dbReference>